<evidence type="ECO:0000256" key="1">
    <source>
        <dbReference type="ARBA" id="ARBA00023125"/>
    </source>
</evidence>
<dbReference type="Proteomes" id="UP000001369">
    <property type="component" value="Chromosome"/>
</dbReference>
<protein>
    <submittedName>
        <fullName evidence="3">Transposon, transposase</fullName>
    </submittedName>
</protein>
<gene>
    <name evidence="3" type="ordered locus">SULAZ_0493</name>
</gene>
<proteinExistence type="predicted"/>
<dbReference type="GO" id="GO:0003677">
    <property type="term" value="F:DNA binding"/>
    <property type="evidence" value="ECO:0007669"/>
    <property type="project" value="UniProtKB-KW"/>
</dbReference>
<dbReference type="eggNOG" id="COG0675">
    <property type="taxonomic scope" value="Bacteria"/>
</dbReference>
<dbReference type="STRING" id="204536.SULAZ_0493"/>
<dbReference type="EMBL" id="CP001229">
    <property type="protein sequence ID" value="ACN98377.1"/>
    <property type="molecule type" value="Genomic_DNA"/>
</dbReference>
<dbReference type="HOGENOM" id="CLU_038935_0_0_0"/>
<dbReference type="NCBIfam" id="NF040570">
    <property type="entry name" value="guided_TnpB"/>
    <property type="match status" value="1"/>
</dbReference>
<dbReference type="NCBIfam" id="TIGR01766">
    <property type="entry name" value="IS200/IS605 family accessory protein TnpB-like domain"/>
    <property type="match status" value="1"/>
</dbReference>
<evidence type="ECO:0000259" key="2">
    <source>
        <dbReference type="Pfam" id="PF07282"/>
    </source>
</evidence>
<name>C1DTP8_SULAA</name>
<dbReference type="InterPro" id="IPR010095">
    <property type="entry name" value="Cas12f1-like_TNB"/>
</dbReference>
<feature type="domain" description="Cas12f1-like TNB" evidence="2">
    <location>
        <begin position="356"/>
        <end position="410"/>
    </location>
</feature>
<keyword evidence="4" id="KW-1185">Reference proteome</keyword>
<sequence>MIVGAYEYRCFANKGKILRVIEVLKEYRKLAKIISNLQWEAFFKTGKFNKYLKLKSIHSNLSERWKQTCQWQVVSVLESFIGNIQNKFKEIVLNSNLNEETKQYLLAINKNKDWFNSDIKYDNEIKKLARKIFKHILSRWNLPSFKHINLHLDSKVAVVEENEKSRAFDRWIKLSTLEKGKPIFLPLQNNTYAEQLEGELLNFCQISVEKDTLIVKLIKKLKDKKKEYIPKTEKIALDVGLNPLFAVNTGDLFGRNFIDYLKKLDEKITKRISSLQKKGIKPSQDMKYVKLVKRLSNFLQNEINRYINRIVELYKPREIVIEKLDFRSPDLSKRMNRLLSNFGKRFINEKLNRLKEIYGIQIVEINPAYTSQTCSSCGYVDIKNRKNTQEFECKACGKKINAQVNGARNILARRSCKDVKIYYSKKQILQILIKRYLERLKGCNSAPLDIVRSNPYFKDYLDDFLNPAVVENKRL</sequence>
<reference evidence="3 4" key="1">
    <citation type="journal article" date="2009" name="J. Bacteriol.">
        <title>Complete and draft genome sequences of six members of the Aquificales.</title>
        <authorList>
            <person name="Reysenbach A.L."/>
            <person name="Hamamura N."/>
            <person name="Podar M."/>
            <person name="Griffiths E."/>
            <person name="Ferreira S."/>
            <person name="Hochstein R."/>
            <person name="Heidelberg J."/>
            <person name="Johnson J."/>
            <person name="Mead D."/>
            <person name="Pohorille A."/>
            <person name="Sarmiento M."/>
            <person name="Schweighofer K."/>
            <person name="Seshadri R."/>
            <person name="Voytek M.A."/>
        </authorList>
    </citation>
    <scope>NUCLEOTIDE SEQUENCE [LARGE SCALE GENOMIC DNA]</scope>
    <source>
        <strain evidence="4">Az-Fu1 / DSM 15241 / OCM 825</strain>
    </source>
</reference>
<evidence type="ECO:0000313" key="3">
    <source>
        <dbReference type="EMBL" id="ACN98377.1"/>
    </source>
</evidence>
<organism evidence="3 4">
    <name type="scientific">Sulfurihydrogenibium azorense (strain DSM 15241 / OCM 825 / Az-Fu1)</name>
    <dbReference type="NCBI Taxonomy" id="204536"/>
    <lineage>
        <taxon>Bacteria</taxon>
        <taxon>Pseudomonadati</taxon>
        <taxon>Aquificota</taxon>
        <taxon>Aquificia</taxon>
        <taxon>Aquificales</taxon>
        <taxon>Hydrogenothermaceae</taxon>
        <taxon>Sulfurihydrogenibium</taxon>
    </lineage>
</organism>
<dbReference type="Pfam" id="PF07282">
    <property type="entry name" value="Cas12f1-like_TNB"/>
    <property type="match status" value="1"/>
</dbReference>
<evidence type="ECO:0000313" key="4">
    <source>
        <dbReference type="Proteomes" id="UP000001369"/>
    </source>
</evidence>
<dbReference type="AlphaFoldDB" id="C1DTP8"/>
<keyword evidence="1" id="KW-0238">DNA-binding</keyword>
<dbReference type="KEGG" id="saf:SULAZ_0493"/>
<accession>C1DTP8</accession>